<keyword evidence="3 6" id="KW-0663">Pyridoxal phosphate</keyword>
<feature type="binding site" evidence="6">
    <location>
        <position position="424"/>
    </location>
    <ligand>
        <name>substrate</name>
    </ligand>
</feature>
<comment type="cofactor">
    <cofactor evidence="1 6 8 9">
        <name>pyridoxal 5'-phosphate</name>
        <dbReference type="ChEBI" id="CHEBI:597326"/>
    </cofactor>
</comment>
<feature type="binding site" evidence="6">
    <location>
        <position position="363"/>
    </location>
    <ligand>
        <name>substrate</name>
    </ligand>
</feature>
<dbReference type="GO" id="GO:0009089">
    <property type="term" value="P:lysine biosynthetic process via diaminopimelate"/>
    <property type="evidence" value="ECO:0007669"/>
    <property type="project" value="UniProtKB-UniRule"/>
</dbReference>
<feature type="active site" description="Proton donor" evidence="8">
    <location>
        <position position="394"/>
    </location>
</feature>
<evidence type="ECO:0000256" key="7">
    <source>
        <dbReference type="NCBIfam" id="TIGR01048"/>
    </source>
</evidence>
<keyword evidence="4 6" id="KW-0457">Lysine biosynthesis</keyword>
<evidence type="ECO:0000256" key="1">
    <source>
        <dbReference type="ARBA" id="ARBA00001933"/>
    </source>
</evidence>
<dbReference type="HAMAP" id="MF_02120">
    <property type="entry name" value="LysA"/>
    <property type="match status" value="1"/>
</dbReference>
<feature type="domain" description="Orn/DAP/Arg decarboxylase 2 C-terminal" evidence="10">
    <location>
        <begin position="330"/>
        <end position="422"/>
    </location>
</feature>
<evidence type="ECO:0000256" key="3">
    <source>
        <dbReference type="ARBA" id="ARBA00022898"/>
    </source>
</evidence>
<comment type="function">
    <text evidence="6">Specifically catalyzes the decarboxylation of meso-diaminopimelate (meso-DAP) to L-lysine.</text>
</comment>
<evidence type="ECO:0000256" key="2">
    <source>
        <dbReference type="ARBA" id="ARBA00022793"/>
    </source>
</evidence>
<dbReference type="InterPro" id="IPR009006">
    <property type="entry name" value="Ala_racemase/Decarboxylase_C"/>
</dbReference>
<evidence type="ECO:0000313" key="13">
    <source>
        <dbReference type="Proteomes" id="UP000216311"/>
    </source>
</evidence>
<dbReference type="FunFam" id="3.20.20.10:FF:000003">
    <property type="entry name" value="Diaminopimelate decarboxylase"/>
    <property type="match status" value="1"/>
</dbReference>
<dbReference type="InterPro" id="IPR029066">
    <property type="entry name" value="PLP-binding_barrel"/>
</dbReference>
<dbReference type="SUPFAM" id="SSF51419">
    <property type="entry name" value="PLP-binding barrel"/>
    <property type="match status" value="1"/>
</dbReference>
<evidence type="ECO:0000256" key="4">
    <source>
        <dbReference type="ARBA" id="ARBA00023154"/>
    </source>
</evidence>
<feature type="binding site" evidence="6">
    <location>
        <position position="277"/>
    </location>
    <ligand>
        <name>pyridoxal 5'-phosphate</name>
        <dbReference type="ChEBI" id="CHEBI:597326"/>
    </ligand>
</feature>
<dbReference type="Gene3D" id="3.20.20.10">
    <property type="entry name" value="Alanine racemase"/>
    <property type="match status" value="1"/>
</dbReference>
<dbReference type="CDD" id="cd06828">
    <property type="entry name" value="PLPDE_III_DapDC"/>
    <property type="match status" value="1"/>
</dbReference>
<dbReference type="PRINTS" id="PR01179">
    <property type="entry name" value="ODADCRBXLASE"/>
</dbReference>
<sequence length="480" mass="51452">MTHMHVAGSIHADTLTPAPKWLQVPADVNRLETKLWSSTVRRGEDGVLRVGRVAVTEIAEQVGTPAYVIDEVDFRARARAYADAFAGWDVYYAGKSFLAAGVVGWVAEEGLCLDVCSGNELIVALAGGMDPARIGLHGNNKSVAELELAVDSGVGRIIVDSLTEIDRLAEICAQRQKRAKVLVRVTAGVEAHTHEYIATAHEDQKFGLSISGGQALAALRRCAENPHLDLRGIHSHIGSQIFETAGFEVAIRRTLELHKQLAEDTSVTLPELDLGGGFGIAYTSADTPRSPEYLAGALQSLVARECRGLEIEMPHLSIEPGRAISGPPGMALYTVGTVKQVEVAPEAFRCYVSVDGGMSDNIRPALYGSEYSATVADRRSEAGPMLCRVVGKHCESGDILVRDEFLPADIAPGDLIAVPAAGAYSRSMASNYNHALRPPVVSVRDGKVRTLIRRETLADLLGLDPGVDLANLPAVERNDR</sequence>
<dbReference type="InterPro" id="IPR000183">
    <property type="entry name" value="Orn/DAP/Arg_de-COase"/>
</dbReference>
<dbReference type="Pfam" id="PF02784">
    <property type="entry name" value="Orn_Arg_deC_N"/>
    <property type="match status" value="1"/>
</dbReference>
<dbReference type="RefSeq" id="WP_094364636.1">
    <property type="nucleotide sequence ID" value="NZ_NMVQ01000034.1"/>
</dbReference>
<feature type="binding site" evidence="6">
    <location>
        <position position="367"/>
    </location>
    <ligand>
        <name>substrate</name>
    </ligand>
</feature>
<keyword evidence="5 6" id="KW-0456">Lyase</keyword>
<comment type="catalytic activity">
    <reaction evidence="6 9">
        <text>meso-2,6-diaminopimelate + H(+) = L-lysine + CO2</text>
        <dbReference type="Rhea" id="RHEA:15101"/>
        <dbReference type="ChEBI" id="CHEBI:15378"/>
        <dbReference type="ChEBI" id="CHEBI:16526"/>
        <dbReference type="ChEBI" id="CHEBI:32551"/>
        <dbReference type="ChEBI" id="CHEBI:57791"/>
        <dbReference type="EC" id="4.1.1.20"/>
    </reaction>
</comment>
<evidence type="ECO:0000256" key="9">
    <source>
        <dbReference type="RuleBase" id="RU003738"/>
    </source>
</evidence>
<evidence type="ECO:0000259" key="10">
    <source>
        <dbReference type="Pfam" id="PF00278"/>
    </source>
</evidence>
<keyword evidence="2 6" id="KW-0210">Decarboxylase</keyword>
<dbReference type="AlphaFoldDB" id="A0A255GUM5"/>
<accession>A0A255GUM5</accession>
<gene>
    <name evidence="6 12" type="primary">lysA</name>
    <name evidence="12" type="ORF">CGZ93_13275</name>
</gene>
<dbReference type="SUPFAM" id="SSF50621">
    <property type="entry name" value="Alanine racemase C-terminal domain-like"/>
    <property type="match status" value="1"/>
</dbReference>
<feature type="binding site" evidence="6">
    <location>
        <position position="424"/>
    </location>
    <ligand>
        <name>pyridoxal 5'-phosphate</name>
        <dbReference type="ChEBI" id="CHEBI:597326"/>
    </ligand>
</feature>
<dbReference type="InterPro" id="IPR002986">
    <property type="entry name" value="DAP_deCOOHase_LysA"/>
</dbReference>
<organism evidence="12 13">
    <name type="scientific">Enemella dayhoffiae</name>
    <dbReference type="NCBI Taxonomy" id="2016507"/>
    <lineage>
        <taxon>Bacteria</taxon>
        <taxon>Bacillati</taxon>
        <taxon>Actinomycetota</taxon>
        <taxon>Actinomycetes</taxon>
        <taxon>Propionibacteriales</taxon>
        <taxon>Propionibacteriaceae</taxon>
        <taxon>Enemella</taxon>
    </lineage>
</organism>
<dbReference type="Gene3D" id="2.40.37.10">
    <property type="entry name" value="Lyase, Ornithine Decarboxylase, Chain A, domain 1"/>
    <property type="match status" value="1"/>
</dbReference>
<dbReference type="NCBIfam" id="TIGR01048">
    <property type="entry name" value="lysA"/>
    <property type="match status" value="1"/>
</dbReference>
<dbReference type="PANTHER" id="PTHR43727">
    <property type="entry name" value="DIAMINOPIMELATE DECARBOXYLASE"/>
    <property type="match status" value="1"/>
</dbReference>
<dbReference type="InterPro" id="IPR022644">
    <property type="entry name" value="De-COase2_N"/>
</dbReference>
<dbReference type="UniPathway" id="UPA00034">
    <property type="reaction ID" value="UER00027"/>
</dbReference>
<dbReference type="EMBL" id="NMVQ01000034">
    <property type="protein sequence ID" value="OYO19340.1"/>
    <property type="molecule type" value="Genomic_DNA"/>
</dbReference>
<evidence type="ECO:0000259" key="11">
    <source>
        <dbReference type="Pfam" id="PF02784"/>
    </source>
</evidence>
<feature type="modified residue" description="N6-(pyridoxal phosphate)lysine" evidence="6 8">
    <location>
        <position position="95"/>
    </location>
</feature>
<reference evidence="12 13" key="1">
    <citation type="submission" date="2017-07" db="EMBL/GenBank/DDBJ databases">
        <title>Draft whole genome sequences of clinical Proprionibacteriaceae strains.</title>
        <authorList>
            <person name="Bernier A.-M."/>
            <person name="Bernard K."/>
            <person name="Domingo M.-C."/>
        </authorList>
    </citation>
    <scope>NUCLEOTIDE SEQUENCE [LARGE SCALE GENOMIC DNA]</scope>
    <source>
        <strain evidence="12 13">NML 130396</strain>
    </source>
</reference>
<keyword evidence="13" id="KW-1185">Reference proteome</keyword>
<evidence type="ECO:0000313" key="12">
    <source>
        <dbReference type="EMBL" id="OYO19340.1"/>
    </source>
</evidence>
<dbReference type="GO" id="GO:0030170">
    <property type="term" value="F:pyridoxal phosphate binding"/>
    <property type="evidence" value="ECO:0007669"/>
    <property type="project" value="UniProtKB-UniRule"/>
</dbReference>
<dbReference type="InterPro" id="IPR022657">
    <property type="entry name" value="De-COase2_CS"/>
</dbReference>
<dbReference type="Proteomes" id="UP000216311">
    <property type="component" value="Unassembled WGS sequence"/>
</dbReference>
<protein>
    <recommendedName>
        <fullName evidence="6 7">Diaminopimelate decarboxylase</fullName>
        <shortName evidence="6">DAP decarboxylase</shortName>
        <shortName evidence="6">DAPDC</shortName>
        <ecNumber evidence="6 7">4.1.1.20</ecNumber>
    </recommendedName>
</protein>
<comment type="subunit">
    <text evidence="6">Homodimer.</text>
</comment>
<feature type="binding site" evidence="6">
    <location>
        <position position="395"/>
    </location>
    <ligand>
        <name>substrate</name>
    </ligand>
</feature>
<evidence type="ECO:0000256" key="5">
    <source>
        <dbReference type="ARBA" id="ARBA00023239"/>
    </source>
</evidence>
<feature type="binding site" evidence="6">
    <location>
        <begin position="319"/>
        <end position="322"/>
    </location>
    <ligand>
        <name>pyridoxal 5'-phosphate</name>
        <dbReference type="ChEBI" id="CHEBI:597326"/>
    </ligand>
</feature>
<feature type="binding site" evidence="6">
    <location>
        <position position="322"/>
    </location>
    <ligand>
        <name>substrate</name>
    </ligand>
</feature>
<feature type="domain" description="Orn/DAP/Arg decarboxylase 2 N-terminal" evidence="11">
    <location>
        <begin position="73"/>
        <end position="325"/>
    </location>
</feature>
<evidence type="ECO:0000256" key="6">
    <source>
        <dbReference type="HAMAP-Rule" id="MF_02120"/>
    </source>
</evidence>
<comment type="pathway">
    <text evidence="6 9">Amino-acid biosynthesis; L-lysine biosynthesis via DAP pathway; L-lysine from DL-2,6-diaminopimelate: step 1/1.</text>
</comment>
<dbReference type="GO" id="GO:0008836">
    <property type="term" value="F:diaminopimelate decarboxylase activity"/>
    <property type="evidence" value="ECO:0007669"/>
    <property type="project" value="UniProtKB-UniRule"/>
</dbReference>
<dbReference type="InterPro" id="IPR022643">
    <property type="entry name" value="De-COase2_C"/>
</dbReference>
<dbReference type="EC" id="4.1.1.20" evidence="6 7"/>
<name>A0A255GUM5_9ACTN</name>
<dbReference type="OrthoDB" id="9802241at2"/>
<dbReference type="PANTHER" id="PTHR43727:SF2">
    <property type="entry name" value="GROUP IV DECARBOXYLASE"/>
    <property type="match status" value="1"/>
</dbReference>
<dbReference type="Pfam" id="PF00278">
    <property type="entry name" value="Orn_DAP_Arg_deC"/>
    <property type="match status" value="1"/>
</dbReference>
<comment type="similarity">
    <text evidence="6">Belongs to the Orn/Lys/Arg decarboxylase class-II family. LysA subfamily.</text>
</comment>
<evidence type="ECO:0000256" key="8">
    <source>
        <dbReference type="PIRSR" id="PIRSR600183-50"/>
    </source>
</evidence>
<proteinExistence type="inferred from homology"/>
<dbReference type="PRINTS" id="PR01181">
    <property type="entry name" value="DAPDCRBXLASE"/>
</dbReference>
<dbReference type="PROSITE" id="PS00879">
    <property type="entry name" value="ODR_DC_2_2"/>
    <property type="match status" value="1"/>
</dbReference>
<comment type="caution">
    <text evidence="12">The sequence shown here is derived from an EMBL/GenBank/DDBJ whole genome shotgun (WGS) entry which is preliminary data.</text>
</comment>
<keyword evidence="6" id="KW-0028">Amino-acid biosynthesis</keyword>